<dbReference type="AlphaFoldDB" id="A0A5B7CWU0"/>
<sequence length="121" mass="12392">MPTKAPQQGTLTTTIATTARDLVRGGRTLSPHGPTRPGNSHLGHTTLKSKGGPGAAAALPGAYLWGPWAALVPAAAAVLSLSRSSDRSCSSLARPSRPGPLPLLVSCQGLPRRALATLRAW</sequence>
<evidence type="ECO:0000313" key="3">
    <source>
        <dbReference type="Proteomes" id="UP000324222"/>
    </source>
</evidence>
<keyword evidence="3" id="KW-1185">Reference proteome</keyword>
<evidence type="ECO:0000313" key="2">
    <source>
        <dbReference type="EMBL" id="MPC13889.1"/>
    </source>
</evidence>
<evidence type="ECO:0000256" key="1">
    <source>
        <dbReference type="SAM" id="MobiDB-lite"/>
    </source>
</evidence>
<accession>A0A5B7CWU0</accession>
<gene>
    <name evidence="2" type="ORF">E2C01_006638</name>
</gene>
<dbReference type="Proteomes" id="UP000324222">
    <property type="component" value="Unassembled WGS sequence"/>
</dbReference>
<reference evidence="2 3" key="1">
    <citation type="submission" date="2019-05" db="EMBL/GenBank/DDBJ databases">
        <title>Another draft genome of Portunus trituberculatus and its Hox gene families provides insights of decapod evolution.</title>
        <authorList>
            <person name="Jeong J.-H."/>
            <person name="Song I."/>
            <person name="Kim S."/>
            <person name="Choi T."/>
            <person name="Kim D."/>
            <person name="Ryu S."/>
            <person name="Kim W."/>
        </authorList>
    </citation>
    <scope>NUCLEOTIDE SEQUENCE [LARGE SCALE GENOMIC DNA]</scope>
    <source>
        <tissue evidence="2">Muscle</tissue>
    </source>
</reference>
<proteinExistence type="predicted"/>
<organism evidence="2 3">
    <name type="scientific">Portunus trituberculatus</name>
    <name type="common">Swimming crab</name>
    <name type="synonym">Neptunus trituberculatus</name>
    <dbReference type="NCBI Taxonomy" id="210409"/>
    <lineage>
        <taxon>Eukaryota</taxon>
        <taxon>Metazoa</taxon>
        <taxon>Ecdysozoa</taxon>
        <taxon>Arthropoda</taxon>
        <taxon>Crustacea</taxon>
        <taxon>Multicrustacea</taxon>
        <taxon>Malacostraca</taxon>
        <taxon>Eumalacostraca</taxon>
        <taxon>Eucarida</taxon>
        <taxon>Decapoda</taxon>
        <taxon>Pleocyemata</taxon>
        <taxon>Brachyura</taxon>
        <taxon>Eubrachyura</taxon>
        <taxon>Portunoidea</taxon>
        <taxon>Portunidae</taxon>
        <taxon>Portuninae</taxon>
        <taxon>Portunus</taxon>
    </lineage>
</organism>
<name>A0A5B7CWU0_PORTR</name>
<dbReference type="EMBL" id="VSRR010000313">
    <property type="protein sequence ID" value="MPC13889.1"/>
    <property type="molecule type" value="Genomic_DNA"/>
</dbReference>
<protein>
    <submittedName>
        <fullName evidence="2">Uncharacterized protein</fullName>
    </submittedName>
</protein>
<feature type="region of interest" description="Disordered" evidence="1">
    <location>
        <begin position="20"/>
        <end position="55"/>
    </location>
</feature>
<comment type="caution">
    <text evidence="2">The sequence shown here is derived from an EMBL/GenBank/DDBJ whole genome shotgun (WGS) entry which is preliminary data.</text>
</comment>